<proteinExistence type="predicted"/>
<organism evidence="2 3">
    <name type="scientific">Nakamurella leprariae</name>
    <dbReference type="NCBI Taxonomy" id="2803911"/>
    <lineage>
        <taxon>Bacteria</taxon>
        <taxon>Bacillati</taxon>
        <taxon>Actinomycetota</taxon>
        <taxon>Actinomycetes</taxon>
        <taxon>Nakamurellales</taxon>
        <taxon>Nakamurellaceae</taxon>
        <taxon>Nakamurella</taxon>
    </lineage>
</organism>
<keyword evidence="3" id="KW-1185">Reference proteome</keyword>
<name>A0A938YDY8_9ACTN</name>
<keyword evidence="1" id="KW-0472">Membrane</keyword>
<evidence type="ECO:0000313" key="3">
    <source>
        <dbReference type="Proteomes" id="UP000663792"/>
    </source>
</evidence>
<dbReference type="RefSeq" id="WP_205261902.1">
    <property type="nucleotide sequence ID" value="NZ_JAERWK010000021.1"/>
</dbReference>
<dbReference type="EMBL" id="JAERWK010000021">
    <property type="protein sequence ID" value="MBM9468947.1"/>
    <property type="molecule type" value="Genomic_DNA"/>
</dbReference>
<keyword evidence="1" id="KW-0812">Transmembrane</keyword>
<feature type="transmembrane region" description="Helical" evidence="1">
    <location>
        <begin position="117"/>
        <end position="136"/>
    </location>
</feature>
<accession>A0A938YDY8</accession>
<evidence type="ECO:0000313" key="2">
    <source>
        <dbReference type="EMBL" id="MBM9468947.1"/>
    </source>
</evidence>
<keyword evidence="1" id="KW-1133">Transmembrane helix</keyword>
<gene>
    <name evidence="2" type="ORF">JL106_16805</name>
</gene>
<reference evidence="2" key="1">
    <citation type="submission" date="2021-01" db="EMBL/GenBank/DDBJ databases">
        <title>YIM 132084 draft genome.</title>
        <authorList>
            <person name="An D."/>
        </authorList>
    </citation>
    <scope>NUCLEOTIDE SEQUENCE</scope>
    <source>
        <strain evidence="2">YIM 132084</strain>
    </source>
</reference>
<feature type="transmembrane region" description="Helical" evidence="1">
    <location>
        <begin position="47"/>
        <end position="67"/>
    </location>
</feature>
<protein>
    <submittedName>
        <fullName evidence="2">Uncharacterized protein</fullName>
    </submittedName>
</protein>
<feature type="transmembrane region" description="Helical" evidence="1">
    <location>
        <begin position="88"/>
        <end position="111"/>
    </location>
</feature>
<evidence type="ECO:0000256" key="1">
    <source>
        <dbReference type="SAM" id="Phobius"/>
    </source>
</evidence>
<dbReference type="AlphaFoldDB" id="A0A938YDY8"/>
<comment type="caution">
    <text evidence="2">The sequence shown here is derived from an EMBL/GenBank/DDBJ whole genome shotgun (WGS) entry which is preliminary data.</text>
</comment>
<feature type="transmembrane region" description="Helical" evidence="1">
    <location>
        <begin position="12"/>
        <end position="35"/>
    </location>
</feature>
<dbReference type="Proteomes" id="UP000663792">
    <property type="component" value="Unassembled WGS sequence"/>
</dbReference>
<sequence length="157" mass="17269">MTPAPWWLLTTFRRWAGIVAGIGAAALIGLVWVLLARDRSWSPALPMMIISAMVLVVGATSLATLARRPELRGYRFQDLPITRRGARAWRVIWILGLVVVIGLIILGVVELRSDDRVGWLPVGTLLSCLLSPTVHAQRRRPVTDDRAGAAASLVYRP</sequence>